<accession>A0A501XFA0</accession>
<dbReference type="AlphaFoldDB" id="A0A501XFA0"/>
<sequence>MIEPISATPRPQPSAETKEAAKAFEAMMLRQLLQPVLPNDGAAPLALDTLAKQLAETAPFGFARLIGDSK</sequence>
<organism evidence="1 2">
    <name type="scientific">Sandaracinobacter neustonicus</name>
    <dbReference type="NCBI Taxonomy" id="1715348"/>
    <lineage>
        <taxon>Bacteria</taxon>
        <taxon>Pseudomonadati</taxon>
        <taxon>Pseudomonadota</taxon>
        <taxon>Alphaproteobacteria</taxon>
        <taxon>Sphingomonadales</taxon>
        <taxon>Sphingosinicellaceae</taxon>
        <taxon>Sandaracinobacter</taxon>
    </lineage>
</organism>
<evidence type="ECO:0000313" key="2">
    <source>
        <dbReference type="Proteomes" id="UP000319897"/>
    </source>
</evidence>
<reference evidence="1 2" key="1">
    <citation type="submission" date="2019-06" db="EMBL/GenBank/DDBJ databases">
        <authorList>
            <person name="Lee I."/>
            <person name="Jang G.I."/>
            <person name="Hwang C.Y."/>
        </authorList>
    </citation>
    <scope>NUCLEOTIDE SEQUENCE [LARGE SCALE GENOMIC DNA]</scope>
    <source>
        <strain evidence="1 2">PAMC 28131</strain>
    </source>
</reference>
<keyword evidence="2" id="KW-1185">Reference proteome</keyword>
<dbReference type="EMBL" id="VFSU01000032">
    <property type="protein sequence ID" value="TPE59007.1"/>
    <property type="molecule type" value="Genomic_DNA"/>
</dbReference>
<dbReference type="Proteomes" id="UP000319897">
    <property type="component" value="Unassembled WGS sequence"/>
</dbReference>
<name>A0A501XFA0_9SPHN</name>
<comment type="caution">
    <text evidence="1">The sequence shown here is derived from an EMBL/GenBank/DDBJ whole genome shotgun (WGS) entry which is preliminary data.</text>
</comment>
<proteinExistence type="predicted"/>
<dbReference type="RefSeq" id="WP_140929142.1">
    <property type="nucleotide sequence ID" value="NZ_VFSU01000032.1"/>
</dbReference>
<protein>
    <submittedName>
        <fullName evidence="1">Uncharacterized protein</fullName>
    </submittedName>
</protein>
<gene>
    <name evidence="1" type="ORF">FJQ54_14485</name>
</gene>
<evidence type="ECO:0000313" key="1">
    <source>
        <dbReference type="EMBL" id="TPE59007.1"/>
    </source>
</evidence>